<evidence type="ECO:0000313" key="1">
    <source>
        <dbReference type="EMBL" id="PTB88927.1"/>
    </source>
</evidence>
<reference evidence="1 2" key="1">
    <citation type="submission" date="2018-03" db="EMBL/GenBank/DDBJ databases">
        <title>Cross-interface Injection: A General Nanoliter Liquid Handling Method Applied to Single Cells Genome Amplification Automated Nanoliter Liquid Handling Applied to Single Cell Multiple Displacement Amplification.</title>
        <authorList>
            <person name="Yun J."/>
            <person name="Xu P."/>
            <person name="Xu J."/>
            <person name="Dai X."/>
            <person name="Wang Y."/>
            <person name="Zheng X."/>
            <person name="Cao C."/>
            <person name="Yi Q."/>
            <person name="Zhu Y."/>
            <person name="Wang L."/>
            <person name="Dong Z."/>
            <person name="Huang Y."/>
            <person name="Huang L."/>
            <person name="Du W."/>
        </authorList>
    </citation>
    <scope>NUCLEOTIDE SEQUENCE [LARGE SCALE GENOMIC DNA]</scope>
    <source>
        <strain evidence="1 2">A9-4</strain>
    </source>
</reference>
<gene>
    <name evidence="1" type="ORF">C9928_05215</name>
</gene>
<accession>A0A6N4DBP9</accession>
<organism evidence="1 2">
    <name type="scientific">Pseudidiomarina aestuarii</name>
    <dbReference type="NCBI Taxonomy" id="624146"/>
    <lineage>
        <taxon>Bacteria</taxon>
        <taxon>Pseudomonadati</taxon>
        <taxon>Pseudomonadota</taxon>
        <taxon>Gammaproteobacteria</taxon>
        <taxon>Alteromonadales</taxon>
        <taxon>Idiomarinaceae</taxon>
        <taxon>Pseudidiomarina</taxon>
    </lineage>
</organism>
<dbReference type="Proteomes" id="UP000241514">
    <property type="component" value="Unassembled WGS sequence"/>
</dbReference>
<proteinExistence type="predicted"/>
<protein>
    <submittedName>
        <fullName evidence="1">Uncharacterized protein</fullName>
    </submittedName>
</protein>
<evidence type="ECO:0000313" key="2">
    <source>
        <dbReference type="Proteomes" id="UP000241514"/>
    </source>
</evidence>
<dbReference type="AlphaFoldDB" id="A0A6N4DBP9"/>
<sequence>MPGHRQTINEDNFFLNITAPNLDVKNEIRFNAEKTELLFLPKGVQLELVVSDDSGKHQLSARKHHQAVIYNYRLNGQITPFGPKEKEWFASQIPLIVEKANIKYGPN</sequence>
<name>A0A6N4DBP9_9GAMM</name>
<comment type="caution">
    <text evidence="1">The sequence shown here is derived from an EMBL/GenBank/DDBJ whole genome shotgun (WGS) entry which is preliminary data.</text>
</comment>
<dbReference type="EMBL" id="PYVG01000028">
    <property type="protein sequence ID" value="PTB88927.1"/>
    <property type="molecule type" value="Genomic_DNA"/>
</dbReference>